<reference evidence="1" key="1">
    <citation type="journal article" date="2025" name="Foods">
        <title>Unveiling the Microbial Signatures of Arabica Coffee Cherries: Insights into Ripeness Specific Diversity, Functional Traits, and Implications for Quality and Safety.</title>
        <authorList>
            <consortium name="RefSeq"/>
            <person name="Tenea G.N."/>
            <person name="Cifuentes V."/>
            <person name="Reyes P."/>
            <person name="Cevallos-Vallejos M."/>
        </authorList>
    </citation>
    <scope>NUCLEOTIDE SEQUENCE [LARGE SCALE GENOMIC DNA]</scope>
</reference>
<name>A0A6P6SZD4_COFAR</name>
<dbReference type="OrthoDB" id="20127at2759"/>
<evidence type="ECO:0000313" key="1">
    <source>
        <dbReference type="Proteomes" id="UP001652660"/>
    </source>
</evidence>
<dbReference type="PANTHER" id="PTHR15131">
    <property type="entry name" value="SMALL NUCLEAR RNA ACTIVATING COMPLEX, POLYPEPTIDE 1"/>
    <property type="match status" value="1"/>
</dbReference>
<dbReference type="GO" id="GO:0042795">
    <property type="term" value="P:snRNA transcription by RNA polymerase II"/>
    <property type="evidence" value="ECO:0007669"/>
    <property type="project" value="TreeGrafter"/>
</dbReference>
<proteinExistence type="predicted"/>
<dbReference type="RefSeq" id="XP_027071056.1">
    <property type="nucleotide sequence ID" value="XM_027215255.1"/>
</dbReference>
<evidence type="ECO:0000313" key="3">
    <source>
        <dbReference type="RefSeq" id="XP_071910906.1"/>
    </source>
</evidence>
<dbReference type="InterPro" id="IPR019188">
    <property type="entry name" value="SNAPC1"/>
</dbReference>
<dbReference type="GO" id="GO:0042796">
    <property type="term" value="P:snRNA transcription by RNA polymerase III"/>
    <property type="evidence" value="ECO:0007669"/>
    <property type="project" value="TreeGrafter"/>
</dbReference>
<evidence type="ECO:0000313" key="2">
    <source>
        <dbReference type="RefSeq" id="XP_027071056.1"/>
    </source>
</evidence>
<accession>A0A6P6SZD4</accession>
<dbReference type="GeneID" id="113695986"/>
<dbReference type="PANTHER" id="PTHR15131:SF3">
    <property type="entry name" value="SNRNA-ACTIVATING PROTEIN COMPLEX SUBUNIT 1"/>
    <property type="match status" value="1"/>
</dbReference>
<dbReference type="GO" id="GO:0043565">
    <property type="term" value="F:sequence-specific DNA binding"/>
    <property type="evidence" value="ECO:0007669"/>
    <property type="project" value="TreeGrafter"/>
</dbReference>
<keyword evidence="1" id="KW-1185">Reference proteome</keyword>
<sequence length="350" mass="39829">MMTDLKPFKLDIDELISEFAQGGSTEFAELKAIWRSRKFSFIFEASPSTNQACFTQSLFAHSIGYMVSGNSLSHRLGGLYCLYCLFETQPFKPPFKIYLCLRELKELRNIIVCAKEKDIKVVSALVKHMLQRNMFLFGFVDITDGSATEMVNEVSDIQNARVQVAYKKLFANTRIEDFIHMDLGMELDVDLLKRKSSEYAAAKELIIKEAGEVIDVHSIEHNMENKQLIGDVVEKTAEDWNNEKGLFYQQTGMGPLSITSNQLARLTGSTEKSYLLGSLPPGEQETNRHSKRQRCDDNFAGNELDNFIPEQDFGKIKEQDDGYDDENFGNELEAELLCLPEFEDEGKDDK</sequence>
<dbReference type="GO" id="GO:0019185">
    <property type="term" value="C:snRNA-activating protein complex"/>
    <property type="evidence" value="ECO:0007669"/>
    <property type="project" value="TreeGrafter"/>
</dbReference>
<dbReference type="AlphaFoldDB" id="A0A6P6SZD4"/>
<reference evidence="2" key="2">
    <citation type="submission" date="2025-04" db="UniProtKB">
        <authorList>
            <consortium name="RefSeq"/>
        </authorList>
    </citation>
    <scope>IDENTIFICATION</scope>
    <source>
        <tissue evidence="2 3">Leaves</tissue>
    </source>
</reference>
<organism evidence="1 2">
    <name type="scientific">Coffea arabica</name>
    <name type="common">Arabian coffee</name>
    <dbReference type="NCBI Taxonomy" id="13443"/>
    <lineage>
        <taxon>Eukaryota</taxon>
        <taxon>Viridiplantae</taxon>
        <taxon>Streptophyta</taxon>
        <taxon>Embryophyta</taxon>
        <taxon>Tracheophyta</taxon>
        <taxon>Spermatophyta</taxon>
        <taxon>Magnoliopsida</taxon>
        <taxon>eudicotyledons</taxon>
        <taxon>Gunneridae</taxon>
        <taxon>Pentapetalae</taxon>
        <taxon>asterids</taxon>
        <taxon>lamiids</taxon>
        <taxon>Gentianales</taxon>
        <taxon>Rubiaceae</taxon>
        <taxon>Ixoroideae</taxon>
        <taxon>Gardenieae complex</taxon>
        <taxon>Bertiereae - Coffeeae clade</taxon>
        <taxon>Coffeeae</taxon>
        <taxon>Coffea</taxon>
    </lineage>
</organism>
<protein>
    <submittedName>
        <fullName evidence="2">Uncharacterized protein LOC113695986 isoform X1</fullName>
    </submittedName>
    <submittedName>
        <fullName evidence="3">Uncharacterized protein isoform X1</fullName>
    </submittedName>
</protein>
<dbReference type="RefSeq" id="XP_071910906.1">
    <property type="nucleotide sequence ID" value="XM_072054805.1"/>
</dbReference>
<dbReference type="Proteomes" id="UP001652660">
    <property type="component" value="Chromosome 6e"/>
</dbReference>
<gene>
    <name evidence="2 3" type="primary">LOC113695986</name>
</gene>
<dbReference type="Pfam" id="PF09808">
    <property type="entry name" value="SNAPC1"/>
    <property type="match status" value="1"/>
</dbReference>